<gene>
    <name evidence="3" type="ORF">CJ204_06850</name>
</gene>
<dbReference type="RefSeq" id="WP_102212845.1">
    <property type="nucleotide sequence ID" value="NZ_PNHF01000014.1"/>
</dbReference>
<dbReference type="SUPFAM" id="SSF55961">
    <property type="entry name" value="Bet v1-like"/>
    <property type="match status" value="1"/>
</dbReference>
<dbReference type="Gene3D" id="3.30.530.20">
    <property type="match status" value="1"/>
</dbReference>
<organism evidence="3 4">
    <name type="scientific">Corynebacterium xerosis</name>
    <dbReference type="NCBI Taxonomy" id="1725"/>
    <lineage>
        <taxon>Bacteria</taxon>
        <taxon>Bacillati</taxon>
        <taxon>Actinomycetota</taxon>
        <taxon>Actinomycetes</taxon>
        <taxon>Mycobacteriales</taxon>
        <taxon>Corynebacteriaceae</taxon>
        <taxon>Corynebacterium</taxon>
    </lineage>
</organism>
<evidence type="ECO:0000313" key="4">
    <source>
        <dbReference type="Proteomes" id="UP000235363"/>
    </source>
</evidence>
<evidence type="ECO:0000256" key="1">
    <source>
        <dbReference type="ARBA" id="ARBA00006817"/>
    </source>
</evidence>
<dbReference type="InterPro" id="IPR013538">
    <property type="entry name" value="ASHA1/2-like_C"/>
</dbReference>
<name>A0A2N6SYN7_9CORY</name>
<reference evidence="3 4" key="1">
    <citation type="submission" date="2017-09" db="EMBL/GenBank/DDBJ databases">
        <title>Bacterial strain isolated from the female urinary microbiota.</title>
        <authorList>
            <person name="Thomas-White K."/>
            <person name="Kumar N."/>
            <person name="Forster S."/>
            <person name="Putonti C."/>
            <person name="Lawley T."/>
            <person name="Wolfe A.J."/>
        </authorList>
    </citation>
    <scope>NUCLEOTIDE SEQUENCE [LARGE SCALE GENOMIC DNA]</scope>
    <source>
        <strain evidence="3 4">UMB0908</strain>
    </source>
</reference>
<evidence type="ECO:0000259" key="2">
    <source>
        <dbReference type="Pfam" id="PF08327"/>
    </source>
</evidence>
<dbReference type="InterPro" id="IPR023393">
    <property type="entry name" value="START-like_dom_sf"/>
</dbReference>
<dbReference type="Pfam" id="PF08327">
    <property type="entry name" value="AHSA1"/>
    <property type="match status" value="1"/>
</dbReference>
<dbReference type="Proteomes" id="UP000235363">
    <property type="component" value="Unassembled WGS sequence"/>
</dbReference>
<comment type="similarity">
    <text evidence="1">Belongs to the AHA1 family.</text>
</comment>
<feature type="domain" description="Activator of Hsp90 ATPase homologue 1/2-like C-terminal" evidence="2">
    <location>
        <begin position="27"/>
        <end position="148"/>
    </location>
</feature>
<comment type="caution">
    <text evidence="3">The sequence shown here is derived from an EMBL/GenBank/DDBJ whole genome shotgun (WGS) entry which is preliminary data.</text>
</comment>
<proteinExistence type="inferred from homology"/>
<dbReference type="EMBL" id="PNHF01000014">
    <property type="protein sequence ID" value="PMC62166.1"/>
    <property type="molecule type" value="Genomic_DNA"/>
</dbReference>
<sequence>MTTTTPAGELARCGDATILTFRRELAHPIDDVWRTLTDPERTAAWIGPWSGDPGSGTIALTMSAEGDGPPQNVTIVECAEPSSLIVETPGPDDAEGWRLGVRLCEGNVDAAGGPTTALRFTQPIADPAAAADIGPGWHFYLDRFEAALDGRPADMDWDADYYPALKERYSAVTR</sequence>
<protein>
    <submittedName>
        <fullName evidence="3">Polyketide cyclase</fullName>
    </submittedName>
</protein>
<dbReference type="AlphaFoldDB" id="A0A2N6SYN7"/>
<evidence type="ECO:0000313" key="3">
    <source>
        <dbReference type="EMBL" id="PMC62166.1"/>
    </source>
</evidence>
<accession>A0A2N6SYN7</accession>